<name>A0ABY7FXA4_MYAAR</name>
<evidence type="ECO:0000256" key="1">
    <source>
        <dbReference type="SAM" id="Coils"/>
    </source>
</evidence>
<organism evidence="3 4">
    <name type="scientific">Mya arenaria</name>
    <name type="common">Soft-shell clam</name>
    <dbReference type="NCBI Taxonomy" id="6604"/>
    <lineage>
        <taxon>Eukaryota</taxon>
        <taxon>Metazoa</taxon>
        <taxon>Spiralia</taxon>
        <taxon>Lophotrochozoa</taxon>
        <taxon>Mollusca</taxon>
        <taxon>Bivalvia</taxon>
        <taxon>Autobranchia</taxon>
        <taxon>Heteroconchia</taxon>
        <taxon>Euheterodonta</taxon>
        <taxon>Imparidentia</taxon>
        <taxon>Neoheterodontei</taxon>
        <taxon>Myida</taxon>
        <taxon>Myoidea</taxon>
        <taxon>Myidae</taxon>
        <taxon>Mya</taxon>
    </lineage>
</organism>
<feature type="coiled-coil region" evidence="1">
    <location>
        <begin position="38"/>
        <end position="90"/>
    </location>
</feature>
<dbReference type="EMBL" id="CP111025">
    <property type="protein sequence ID" value="WAR26830.1"/>
    <property type="molecule type" value="Genomic_DNA"/>
</dbReference>
<keyword evidence="4" id="KW-1185">Reference proteome</keyword>
<accession>A0ABY7FXA4</accession>
<evidence type="ECO:0000313" key="4">
    <source>
        <dbReference type="Proteomes" id="UP001164746"/>
    </source>
</evidence>
<feature type="region of interest" description="Disordered" evidence="2">
    <location>
        <begin position="1"/>
        <end position="24"/>
    </location>
</feature>
<proteinExistence type="predicted"/>
<dbReference type="Proteomes" id="UP001164746">
    <property type="component" value="Chromosome 14"/>
</dbReference>
<evidence type="ECO:0000256" key="2">
    <source>
        <dbReference type="SAM" id="MobiDB-lite"/>
    </source>
</evidence>
<protein>
    <submittedName>
        <fullName evidence="3">CEP83-like protein</fullName>
    </submittedName>
</protein>
<feature type="coiled-coil region" evidence="1">
    <location>
        <begin position="175"/>
        <end position="319"/>
    </location>
</feature>
<feature type="compositionally biased region" description="Polar residues" evidence="2">
    <location>
        <begin position="1"/>
        <end position="12"/>
    </location>
</feature>
<reference evidence="3" key="1">
    <citation type="submission" date="2022-11" db="EMBL/GenBank/DDBJ databases">
        <title>Centuries of genome instability and evolution in soft-shell clam transmissible cancer (bioRxiv).</title>
        <authorList>
            <person name="Hart S.F.M."/>
            <person name="Yonemitsu M.A."/>
            <person name="Giersch R.M."/>
            <person name="Beal B.F."/>
            <person name="Arriagada G."/>
            <person name="Davis B.W."/>
            <person name="Ostrander E.A."/>
            <person name="Goff S.P."/>
            <person name="Metzger M.J."/>
        </authorList>
    </citation>
    <scope>NUCLEOTIDE SEQUENCE</scope>
    <source>
        <strain evidence="3">MELC-2E11</strain>
        <tissue evidence="3">Siphon/mantle</tissue>
    </source>
</reference>
<sequence length="329" mass="38597">MNLSFPGSSSQKGRPPPSPGAQMPRLVQETELQKLLADEKMRNEYSALEEEIRRTVEESRIVQEKYRSMYEDSRRELAEKLQLLEESRNKMVTPQKLEVLQLEIGEEIDRGYREKFSRQESELDELRGVCSKLKHELCFLKSEYEHEQNESRQIVGELKLQHDAETEGSQDSQRVRVLQRENAQLHLRIKGLMTEMDEVRAQREKVGHESESLVRIQGKQISEQQAIIKSLEAERESLRRQLESLTSEVTGSADTHNKLSVRIHELEKESMVYKNRAEEVAHKSRVDLTNLKMDMLKQRGELERERDKLSNILDDLSWKLKFRREKDGN</sequence>
<gene>
    <name evidence="3" type="ORF">MAR_012534</name>
</gene>
<evidence type="ECO:0000313" key="3">
    <source>
        <dbReference type="EMBL" id="WAR26830.1"/>
    </source>
</evidence>
<keyword evidence="1" id="KW-0175">Coiled coil</keyword>